<dbReference type="PRINTS" id="PR00987">
    <property type="entry name" value="TRNASYNTHGLU"/>
</dbReference>
<sequence>MNFIDLWKIPNNLHTTLKDWDGKMVTRFPPEPSGYLHIGHAKAAFINYVIAKKYHGKMIMRFDDTNPTKESTEYENAIRDDLLKLGIVADIESHSSDFFDQILSYADYLIQNNNAYVDDSPQELIAEGREKCIDSPNRSNSIAKNLEMWNGMKSGTKRDSCVRIKIDMKHKNAACRDPTIFRFMDEMHHNTGDKYKVYPTYDFACPIVDSLEGVTHVFRANEFADRDEQYEFIVDALEIRKPLLFSYGKVNFEGSVMGKRKIKELINNNVIAGWDDPRLLTIRGLFNRGMHVDALRQFVATLGFSKNTNNMTEDKLWITNKKLIDKIATRYSCVPKDNHKEFIIHKIKDNYEQFCDTKDILRFVKNQDLGKRPLQYSDRILISNDECNNFKDNEEITLMNWGNAFVNGNTLTLNLAGDFKTTEKKVPWISNSDNVIIQIDSYSGLYNPCIKTYFIGESSLININRGDYIQLMKMNYYMCVDIDKINKFIHLIELSC</sequence>
<reference evidence="9 10" key="1">
    <citation type="submission" date="2020-04" db="EMBL/GenBank/DDBJ databases">
        <title>Advantages and limits of metagenomic assembly and binning of a giant virus.</title>
        <authorList>
            <person name="Schulz F."/>
            <person name="Andreani J."/>
            <person name="Francis R."/>
            <person name="Boudjemaa H."/>
            <person name="Bou Khalil J.Y."/>
            <person name="Lee J."/>
            <person name="La Scola B."/>
            <person name="Woyke T."/>
        </authorList>
    </citation>
    <scope>NUCLEOTIDE SEQUENCE [LARGE SCALE GENOMIC DNA]</scope>
    <source>
        <strain evidence="9 10">FV1/VV64</strain>
    </source>
</reference>
<dbReference type="PANTHER" id="PTHR43097:SF5">
    <property type="entry name" value="GLUTAMATE--TRNA LIGASE"/>
    <property type="match status" value="1"/>
</dbReference>
<dbReference type="InterPro" id="IPR050132">
    <property type="entry name" value="Gln/Glu-tRNA_Ligase"/>
</dbReference>
<keyword evidence="5" id="KW-0648">Protein biosynthesis</keyword>
<keyword evidence="4" id="KW-0067">ATP-binding</keyword>
<accession>A0A7D3QW12</accession>
<dbReference type="FunFam" id="1.10.1160.10:FF:000001">
    <property type="entry name" value="Glutamine--tRNA ligase"/>
    <property type="match status" value="1"/>
</dbReference>
<dbReference type="EMBL" id="MT418680">
    <property type="protein sequence ID" value="QKF94126.1"/>
    <property type="molecule type" value="Genomic_DNA"/>
</dbReference>
<keyword evidence="1" id="KW-0963">Cytoplasm</keyword>
<dbReference type="GO" id="GO:0043039">
    <property type="term" value="P:tRNA aminoacylation"/>
    <property type="evidence" value="ECO:0007669"/>
    <property type="project" value="InterPro"/>
</dbReference>
<protein>
    <submittedName>
        <fullName evidence="9">Glutamyl-tRNA synthetase</fullName>
    </submittedName>
</protein>
<organism evidence="9 10">
    <name type="scientific">Fadolivirus FV1/VV64</name>
    <dbReference type="NCBI Taxonomy" id="3070911"/>
    <lineage>
        <taxon>Viruses</taxon>
        <taxon>Varidnaviria</taxon>
        <taxon>Bamfordvirae</taxon>
        <taxon>Nucleocytoviricota</taxon>
        <taxon>Megaviricetes</taxon>
        <taxon>Imitervirales</taxon>
        <taxon>Mimiviridae</taxon>
        <taxon>Klosneuvirinae</taxon>
        <taxon>Fadolivirus</taxon>
        <taxon>Fadolivirus algeromassiliense</taxon>
    </lineage>
</organism>
<dbReference type="FunFam" id="3.40.50.620:FF:000037">
    <property type="entry name" value="Glutamine--tRNA ligase cytoplasmic"/>
    <property type="match status" value="1"/>
</dbReference>
<evidence type="ECO:0000256" key="1">
    <source>
        <dbReference type="ARBA" id="ARBA00022490"/>
    </source>
</evidence>
<proteinExistence type="predicted"/>
<dbReference type="PANTHER" id="PTHR43097">
    <property type="entry name" value="GLUTAMINE-TRNA LIGASE"/>
    <property type="match status" value="1"/>
</dbReference>
<dbReference type="GO" id="GO:0005524">
    <property type="term" value="F:ATP binding"/>
    <property type="evidence" value="ECO:0007669"/>
    <property type="project" value="UniProtKB-KW"/>
</dbReference>
<dbReference type="InterPro" id="IPR011035">
    <property type="entry name" value="Ribosomal_bL25/Gln-tRNA_synth"/>
</dbReference>
<evidence type="ECO:0000313" key="10">
    <source>
        <dbReference type="Proteomes" id="UP001162001"/>
    </source>
</evidence>
<dbReference type="Proteomes" id="UP001162001">
    <property type="component" value="Segment"/>
</dbReference>
<dbReference type="Pfam" id="PF00749">
    <property type="entry name" value="tRNA-synt_1c"/>
    <property type="match status" value="1"/>
</dbReference>
<keyword evidence="2" id="KW-0436">Ligase</keyword>
<dbReference type="InterPro" id="IPR020058">
    <property type="entry name" value="Glu/Gln-tRNA-synth_Ib_cat-dom"/>
</dbReference>
<dbReference type="FunFam" id="3.90.800.10:FF:000001">
    <property type="entry name" value="Glutamine--tRNA ligase"/>
    <property type="match status" value="1"/>
</dbReference>
<dbReference type="PROSITE" id="PS00178">
    <property type="entry name" value="AA_TRNA_LIGASE_I"/>
    <property type="match status" value="1"/>
</dbReference>
<evidence type="ECO:0000259" key="7">
    <source>
        <dbReference type="Pfam" id="PF00749"/>
    </source>
</evidence>
<gene>
    <name evidence="9" type="ORF">Fadolivirus_1_668</name>
</gene>
<evidence type="ECO:0000256" key="4">
    <source>
        <dbReference type="ARBA" id="ARBA00022840"/>
    </source>
</evidence>
<evidence type="ECO:0000256" key="3">
    <source>
        <dbReference type="ARBA" id="ARBA00022741"/>
    </source>
</evidence>
<dbReference type="InterPro" id="IPR001412">
    <property type="entry name" value="aa-tRNA-synth_I_CS"/>
</dbReference>
<dbReference type="SUPFAM" id="SSF52374">
    <property type="entry name" value="Nucleotidylyl transferase"/>
    <property type="match status" value="1"/>
</dbReference>
<dbReference type="Gene3D" id="3.40.50.620">
    <property type="entry name" value="HUPs"/>
    <property type="match status" value="1"/>
</dbReference>
<dbReference type="SUPFAM" id="SSF50715">
    <property type="entry name" value="Ribosomal protein L25-like"/>
    <property type="match status" value="1"/>
</dbReference>
<dbReference type="InterPro" id="IPR014729">
    <property type="entry name" value="Rossmann-like_a/b/a_fold"/>
</dbReference>
<evidence type="ECO:0000256" key="5">
    <source>
        <dbReference type="ARBA" id="ARBA00022917"/>
    </source>
</evidence>
<keyword evidence="6" id="KW-0030">Aminoacyl-tRNA synthetase</keyword>
<evidence type="ECO:0000259" key="8">
    <source>
        <dbReference type="Pfam" id="PF03950"/>
    </source>
</evidence>
<evidence type="ECO:0000256" key="2">
    <source>
        <dbReference type="ARBA" id="ARBA00022598"/>
    </source>
</evidence>
<name>A0A7D3QW12_9VIRU</name>
<dbReference type="Pfam" id="PF03950">
    <property type="entry name" value="tRNA-synt_1c_C"/>
    <property type="match status" value="1"/>
</dbReference>
<feature type="domain" description="Glutamyl/glutaminyl-tRNA synthetase class Ib anti-codon binding" evidence="8">
    <location>
        <begin position="328"/>
        <end position="408"/>
    </location>
</feature>
<evidence type="ECO:0000256" key="6">
    <source>
        <dbReference type="ARBA" id="ARBA00023146"/>
    </source>
</evidence>
<keyword evidence="3" id="KW-0547">Nucleotide-binding</keyword>
<dbReference type="GO" id="GO:0004818">
    <property type="term" value="F:glutamate-tRNA ligase activity"/>
    <property type="evidence" value="ECO:0007669"/>
    <property type="project" value="TreeGrafter"/>
</dbReference>
<dbReference type="InterPro" id="IPR020059">
    <property type="entry name" value="Glu/Gln-tRNA-synth_Ib_codon-bd"/>
</dbReference>
<evidence type="ECO:0000313" key="9">
    <source>
        <dbReference type="EMBL" id="QKF94126.1"/>
    </source>
</evidence>
<keyword evidence="10" id="KW-1185">Reference proteome</keyword>
<dbReference type="InterPro" id="IPR000924">
    <property type="entry name" value="Glu/Gln-tRNA-synth"/>
</dbReference>
<feature type="domain" description="Glutamyl/glutaminyl-tRNA synthetase class Ib catalytic" evidence="7">
    <location>
        <begin position="23"/>
        <end position="325"/>
    </location>
</feature>